<accession>A0A1H5PSU9</accession>
<reference evidence="3" key="1">
    <citation type="submission" date="2016-10" db="EMBL/GenBank/DDBJ databases">
        <authorList>
            <person name="Varghese N."/>
            <person name="Submissions S."/>
        </authorList>
    </citation>
    <scope>NUCLEOTIDE SEQUENCE [LARGE SCALE GENOMIC DNA]</scope>
    <source>
        <strain evidence="3">DSM 45237</strain>
    </source>
</reference>
<name>A0A1H5PSU9_9ACTN</name>
<evidence type="ECO:0000256" key="1">
    <source>
        <dbReference type="SAM" id="MobiDB-lite"/>
    </source>
</evidence>
<dbReference type="AlphaFoldDB" id="A0A1H5PSU9"/>
<keyword evidence="3" id="KW-1185">Reference proteome</keyword>
<evidence type="ECO:0000313" key="3">
    <source>
        <dbReference type="Proteomes" id="UP000181980"/>
    </source>
</evidence>
<dbReference type="RefSeq" id="WP_069108918.1">
    <property type="nucleotide sequence ID" value="NZ_FNUC01000004.1"/>
</dbReference>
<dbReference type="OrthoDB" id="5178368at2"/>
<evidence type="ECO:0000313" key="2">
    <source>
        <dbReference type="EMBL" id="SEF16251.1"/>
    </source>
</evidence>
<organism evidence="2 3">
    <name type="scientific">Jiangella alba</name>
    <dbReference type="NCBI Taxonomy" id="561176"/>
    <lineage>
        <taxon>Bacteria</taxon>
        <taxon>Bacillati</taxon>
        <taxon>Actinomycetota</taxon>
        <taxon>Actinomycetes</taxon>
        <taxon>Jiangellales</taxon>
        <taxon>Jiangellaceae</taxon>
        <taxon>Jiangella</taxon>
    </lineage>
</organism>
<proteinExistence type="predicted"/>
<sequence length="235" mass="24884">MLPRLHYAAFHIPALAPDRPLPVVQIRRPDGTLIDAVRGQPFVPGPRGWDALVRRLGYRPVTRWSETDVGLGGGAAHLCKVEPLPAGPPPDAGLEPPCAASIVLSRTDAERLAVHRGNGAAGESDARAGDLIVCEYAAGHRLPHIGLGQPRDHAAVSTQPWWWLLWYADDVMLTEALPCVAEGPAPDGGRAVDACSLPRGHDDASPPHSWQLADVPPVKAAGGPGPRAVRRPGAR</sequence>
<protein>
    <submittedName>
        <fullName evidence="2">Uncharacterized protein</fullName>
    </submittedName>
</protein>
<dbReference type="EMBL" id="FNUC01000004">
    <property type="protein sequence ID" value="SEF16251.1"/>
    <property type="molecule type" value="Genomic_DNA"/>
</dbReference>
<dbReference type="Proteomes" id="UP000181980">
    <property type="component" value="Unassembled WGS sequence"/>
</dbReference>
<feature type="region of interest" description="Disordered" evidence="1">
    <location>
        <begin position="196"/>
        <end position="235"/>
    </location>
</feature>
<gene>
    <name evidence="2" type="ORF">SAMN04488561_5303</name>
</gene>